<organism evidence="2 3">
    <name type="scientific">Streptomyces incarnatus</name>
    <dbReference type="NCBI Taxonomy" id="665007"/>
    <lineage>
        <taxon>Bacteria</taxon>
        <taxon>Bacillati</taxon>
        <taxon>Actinomycetota</taxon>
        <taxon>Actinomycetes</taxon>
        <taxon>Kitasatosporales</taxon>
        <taxon>Streptomycetaceae</taxon>
        <taxon>Streptomyces</taxon>
    </lineage>
</organism>
<reference evidence="2 3" key="1">
    <citation type="journal article" date="2015" name="ISME J.">
        <title>Draft Genome Sequence of Streptomyces incarnatus NRRL8089, which Produces the Nucleoside Antibiotic Sinefungin.</title>
        <authorList>
            <person name="Oshima K."/>
            <person name="Hattori M."/>
            <person name="Shimizu H."/>
            <person name="Fukuda K."/>
            <person name="Nemoto M."/>
            <person name="Inagaki K."/>
            <person name="Tamura T."/>
        </authorList>
    </citation>
    <scope>NUCLEOTIDE SEQUENCE [LARGE SCALE GENOMIC DNA]</scope>
    <source>
        <strain evidence="2 3">NRRL 8089</strain>
    </source>
</reference>
<keyword evidence="3" id="KW-1185">Reference proteome</keyword>
<dbReference type="EMBL" id="CP011497">
    <property type="protein sequence ID" value="AKJ15710.1"/>
    <property type="molecule type" value="Genomic_DNA"/>
</dbReference>
<accession>A0ABN4GPI2</accession>
<proteinExistence type="predicted"/>
<evidence type="ECO:0000256" key="1">
    <source>
        <dbReference type="SAM" id="MobiDB-lite"/>
    </source>
</evidence>
<evidence type="ECO:0000313" key="3">
    <source>
        <dbReference type="Proteomes" id="UP000035366"/>
    </source>
</evidence>
<gene>
    <name evidence="2" type="ORF">ABB07_38360</name>
</gene>
<feature type="region of interest" description="Disordered" evidence="1">
    <location>
        <begin position="56"/>
        <end position="85"/>
    </location>
</feature>
<name>A0ABN4GPI2_9ACTN</name>
<sequence>MGQQLPCDSVHRVEVLVLGPILTLEQLLGCHQKAGDLLRRVSIRAHRVPAGQFENESLMSVPFGESPDGSAQGEPNPGPGSNRDDCIVRKAAGAMVFILRQRLCASFAQLFL</sequence>
<evidence type="ECO:0000313" key="2">
    <source>
        <dbReference type="EMBL" id="AKJ15710.1"/>
    </source>
</evidence>
<dbReference type="Proteomes" id="UP000035366">
    <property type="component" value="Chromosome"/>
</dbReference>
<protein>
    <submittedName>
        <fullName evidence="2">Uncharacterized protein</fullName>
    </submittedName>
</protein>